<organism evidence="4 5">
    <name type="scientific">Citrobacter amalonaticus Y19</name>
    <dbReference type="NCBI Taxonomy" id="1261127"/>
    <lineage>
        <taxon>Bacteria</taxon>
        <taxon>Pseudomonadati</taxon>
        <taxon>Pseudomonadota</taxon>
        <taxon>Gammaproteobacteria</taxon>
        <taxon>Enterobacterales</taxon>
        <taxon>Enterobacteriaceae</taxon>
        <taxon>Citrobacter</taxon>
    </lineage>
</organism>
<feature type="domain" description="NADH-quinone oxidoreductase subunit D" evidence="3">
    <location>
        <begin position="118"/>
        <end position="282"/>
    </location>
</feature>
<feature type="binding site" evidence="2">
    <location>
        <position position="67"/>
    </location>
    <ligand>
        <name>Ni(2+)</name>
        <dbReference type="ChEBI" id="CHEBI:49786"/>
    </ligand>
</feature>
<feature type="binding site" evidence="2">
    <location>
        <position position="357"/>
    </location>
    <ligand>
        <name>Fe cation</name>
        <dbReference type="ChEBI" id="CHEBI:24875"/>
    </ligand>
</feature>
<dbReference type="Proteomes" id="UP000034085">
    <property type="component" value="Chromosome"/>
</dbReference>
<keyword evidence="2" id="KW-0460">Magnesium</keyword>
<dbReference type="GO" id="GO:0051287">
    <property type="term" value="F:NAD binding"/>
    <property type="evidence" value="ECO:0007669"/>
    <property type="project" value="InterPro"/>
</dbReference>
<evidence type="ECO:0000256" key="1">
    <source>
        <dbReference type="ARBA" id="ARBA00023002"/>
    </source>
</evidence>
<comment type="cofactor">
    <cofactor evidence="2">
        <name>Fe cation</name>
        <dbReference type="ChEBI" id="CHEBI:24875"/>
    </cofactor>
</comment>
<dbReference type="RefSeq" id="WP_046483209.1">
    <property type="nucleotide sequence ID" value="NZ_CP011132.1"/>
</dbReference>
<keyword evidence="2" id="KW-0479">Metal-binding</keyword>
<gene>
    <name evidence="4" type="ORF">F384_12665</name>
</gene>
<dbReference type="PANTHER" id="PTHR43485">
    <property type="entry name" value="HYDROGENASE-4 COMPONENT G"/>
    <property type="match status" value="1"/>
</dbReference>
<sequence length="360" mass="40267">MTRYQMPVGPLHVALEEPMYFKLDLEGETIKGLHISAGHVHRGMEYLVMKRNFYQNITLTERICSLCSNSHPTTFCMALEEIAGIDVPPRGHYLRVIADEIKRVASNLFNVGIMAHIIGFTSLFMHVLETREIVQDIKETLYGNRMDLGANCIGGVKYNLNAESIAYLLKRLDEVAPAVDEIHQIYTTHSSILTRTRGVGVLPKEIALEYGLIGPVARASSVEYDVRAKTPYAIYPELDFATMTRPDGDVWSRAMVRLDEVKMAIALIRQCLAQLPEGPVSISGLPTISPGEAVAKTEAPRGELIYYLRTNGTDMPERLKWRVPSYPNWDALPVMMRDNTVADVALIVNSIDPCISCTER</sequence>
<protein>
    <submittedName>
        <fullName evidence="4">Carbon monoxide-induced hydrogenase</fullName>
    </submittedName>
</protein>
<dbReference type="Pfam" id="PF00346">
    <property type="entry name" value="Complex1_49kDa"/>
    <property type="match status" value="2"/>
</dbReference>
<dbReference type="PANTHER" id="PTHR43485:SF1">
    <property type="entry name" value="FORMATE HYDROGENLYASE SUBUNIT 5-RELATED"/>
    <property type="match status" value="1"/>
</dbReference>
<proteinExistence type="predicted"/>
<evidence type="ECO:0000313" key="4">
    <source>
        <dbReference type="EMBL" id="AHZ96922.1"/>
    </source>
</evidence>
<feature type="domain" description="NADH-quinone oxidoreductase subunit D" evidence="3">
    <location>
        <begin position="287"/>
        <end position="360"/>
    </location>
</feature>
<evidence type="ECO:0000313" key="5">
    <source>
        <dbReference type="Proteomes" id="UP000034085"/>
    </source>
</evidence>
<dbReference type="GO" id="GO:0048038">
    <property type="term" value="F:quinone binding"/>
    <property type="evidence" value="ECO:0007669"/>
    <property type="project" value="InterPro"/>
</dbReference>
<accession>A0A059VJ79</accession>
<dbReference type="HOGENOM" id="CLU_015134_1_2_6"/>
<dbReference type="InterPro" id="IPR001135">
    <property type="entry name" value="NADH_Q_OxRdtase_suD"/>
</dbReference>
<evidence type="ECO:0000256" key="2">
    <source>
        <dbReference type="PIRSR" id="PIRSR601501-1"/>
    </source>
</evidence>
<dbReference type="GO" id="GO:0016151">
    <property type="term" value="F:nickel cation binding"/>
    <property type="evidence" value="ECO:0007669"/>
    <property type="project" value="InterPro"/>
</dbReference>
<dbReference type="Gene3D" id="1.10.645.10">
    <property type="entry name" value="Cytochrome-c3 Hydrogenase, chain B"/>
    <property type="match status" value="1"/>
</dbReference>
<dbReference type="SUPFAM" id="SSF56762">
    <property type="entry name" value="HydB/Nqo4-like"/>
    <property type="match status" value="1"/>
</dbReference>
<dbReference type="KEGG" id="cama:F384_12665"/>
<evidence type="ECO:0000259" key="3">
    <source>
        <dbReference type="Pfam" id="PF00346"/>
    </source>
</evidence>
<dbReference type="PATRIC" id="fig|1261127.3.peg.2648"/>
<keyword evidence="1" id="KW-0560">Oxidoreductase</keyword>
<dbReference type="InterPro" id="IPR029014">
    <property type="entry name" value="NiFe-Hase_large"/>
</dbReference>
<keyword evidence="2" id="KW-0533">Nickel</keyword>
<feature type="binding site" evidence="2">
    <location>
        <position position="64"/>
    </location>
    <ligand>
        <name>Ni(2+)</name>
        <dbReference type="ChEBI" id="CHEBI:49786"/>
    </ligand>
</feature>
<name>A0A059VJ79_CITAM</name>
<comment type="cofactor">
    <cofactor evidence="2">
        <name>Ni(2+)</name>
        <dbReference type="ChEBI" id="CHEBI:49786"/>
    </cofactor>
</comment>
<dbReference type="InterPro" id="IPR052197">
    <property type="entry name" value="ComplexI_49kDa-like"/>
</dbReference>
<dbReference type="InterPro" id="IPR001501">
    <property type="entry name" value="Ni-dep_hyd_lsu"/>
</dbReference>
<dbReference type="EMBL" id="CP011132">
    <property type="protein sequence ID" value="AHZ96922.1"/>
    <property type="molecule type" value="Genomic_DNA"/>
</dbReference>
<dbReference type="AlphaFoldDB" id="A0A059VJ79"/>
<keyword evidence="2" id="KW-0408">Iron</keyword>
<feature type="binding site" evidence="2">
    <location>
        <position position="67"/>
    </location>
    <ligand>
        <name>Fe cation</name>
        <dbReference type="ChEBI" id="CHEBI:24875"/>
    </ligand>
</feature>
<feature type="binding site" evidence="2">
    <location>
        <position position="45"/>
    </location>
    <ligand>
        <name>Mg(2+)</name>
        <dbReference type="ChEBI" id="CHEBI:18420"/>
    </ligand>
</feature>
<dbReference type="GO" id="GO:0016651">
    <property type="term" value="F:oxidoreductase activity, acting on NAD(P)H"/>
    <property type="evidence" value="ECO:0007669"/>
    <property type="project" value="InterPro"/>
</dbReference>
<reference evidence="4 5" key="1">
    <citation type="journal article" date="2013" name="Appl. Microbiol. Biotechnol.">
        <title>Glycerol assimilation and production of 1,3-propanediol by Citrobacter amalonaticus Y19.</title>
        <authorList>
            <person name="Ainala S.K."/>
            <person name="Ashok S."/>
            <person name="Ko Y."/>
            <person name="Park S."/>
        </authorList>
    </citation>
    <scope>NUCLEOTIDE SEQUENCE [LARGE SCALE GENOMIC DNA]</scope>
    <source>
        <strain evidence="4 5">Y19</strain>
    </source>
</reference>
<dbReference type="OrthoDB" id="9801496at2"/>
<dbReference type="Pfam" id="PF00374">
    <property type="entry name" value="NiFeSe_Hases"/>
    <property type="match status" value="1"/>
</dbReference>
<feature type="binding site" evidence="2">
    <location>
        <position position="354"/>
    </location>
    <ligand>
        <name>Ni(2+)</name>
        <dbReference type="ChEBI" id="CHEBI:49786"/>
    </ligand>
</feature>